<dbReference type="InterPro" id="IPR008952">
    <property type="entry name" value="Tetraspanin_EC2_sf"/>
</dbReference>
<keyword evidence="7" id="KW-1185">Reference proteome</keyword>
<dbReference type="Proteomes" id="UP000249363">
    <property type="component" value="Unassembled WGS sequence"/>
</dbReference>
<accession>A0A364KN40</accession>
<protein>
    <recommendedName>
        <fullName evidence="8">Tetraspanin</fullName>
    </recommendedName>
</protein>
<dbReference type="InterPro" id="IPR018499">
    <property type="entry name" value="Tetraspanin/Peripherin"/>
</dbReference>
<dbReference type="Pfam" id="PF00335">
    <property type="entry name" value="Tetraspanin"/>
    <property type="match status" value="1"/>
</dbReference>
<evidence type="ECO:0000256" key="5">
    <source>
        <dbReference type="SAM" id="Phobius"/>
    </source>
</evidence>
<evidence type="ECO:0000256" key="1">
    <source>
        <dbReference type="ARBA" id="ARBA00004141"/>
    </source>
</evidence>
<dbReference type="OrthoDB" id="2279611at2759"/>
<dbReference type="GO" id="GO:0016020">
    <property type="term" value="C:membrane"/>
    <property type="evidence" value="ECO:0007669"/>
    <property type="project" value="UniProtKB-SubCell"/>
</dbReference>
<organism evidence="6 7">
    <name type="scientific">Talaromyces amestolkiae</name>
    <dbReference type="NCBI Taxonomy" id="1196081"/>
    <lineage>
        <taxon>Eukaryota</taxon>
        <taxon>Fungi</taxon>
        <taxon>Dikarya</taxon>
        <taxon>Ascomycota</taxon>
        <taxon>Pezizomycotina</taxon>
        <taxon>Eurotiomycetes</taxon>
        <taxon>Eurotiomycetidae</taxon>
        <taxon>Eurotiales</taxon>
        <taxon>Trichocomaceae</taxon>
        <taxon>Talaromyces</taxon>
        <taxon>Talaromyces sect. Talaromyces</taxon>
    </lineage>
</organism>
<dbReference type="GeneID" id="63790174"/>
<keyword evidence="4 5" id="KW-0472">Membrane</keyword>
<dbReference type="EMBL" id="MIKG01000001">
    <property type="protein sequence ID" value="RAO64945.1"/>
    <property type="molecule type" value="Genomic_DNA"/>
</dbReference>
<dbReference type="RefSeq" id="XP_040729462.1">
    <property type="nucleotide sequence ID" value="XM_040882499.1"/>
</dbReference>
<feature type="transmembrane region" description="Helical" evidence="5">
    <location>
        <begin position="181"/>
        <end position="204"/>
    </location>
</feature>
<reference evidence="6 7" key="1">
    <citation type="journal article" date="2017" name="Biotechnol. Biofuels">
        <title>Differential beta-glucosidase expression as a function of carbon source availability in Talaromyces amestolkiae: a genomic and proteomic approach.</title>
        <authorList>
            <person name="de Eugenio L.I."/>
            <person name="Mendez-Liter J.A."/>
            <person name="Nieto-Dominguez M."/>
            <person name="Alonso L."/>
            <person name="Gil-Munoz J."/>
            <person name="Barriuso J."/>
            <person name="Prieto A."/>
            <person name="Martinez M.J."/>
        </authorList>
    </citation>
    <scope>NUCLEOTIDE SEQUENCE [LARGE SCALE GENOMIC DNA]</scope>
    <source>
        <strain evidence="6 7">CIB</strain>
    </source>
</reference>
<feature type="transmembrane region" description="Helical" evidence="5">
    <location>
        <begin position="7"/>
        <end position="31"/>
    </location>
</feature>
<comment type="caution">
    <text evidence="6">The sequence shown here is derived from an EMBL/GenBank/DDBJ whole genome shotgun (WGS) entry which is preliminary data.</text>
</comment>
<name>A0A364KN40_TALAM</name>
<proteinExistence type="predicted"/>
<dbReference type="STRING" id="1196081.A0A364KN40"/>
<dbReference type="AlphaFoldDB" id="A0A364KN40"/>
<evidence type="ECO:0000256" key="2">
    <source>
        <dbReference type="ARBA" id="ARBA00022692"/>
    </source>
</evidence>
<feature type="transmembrane region" description="Helical" evidence="5">
    <location>
        <begin position="89"/>
        <end position="108"/>
    </location>
</feature>
<keyword evidence="2 5" id="KW-0812">Transmembrane</keyword>
<keyword evidence="3 5" id="KW-1133">Transmembrane helix</keyword>
<evidence type="ECO:0000313" key="7">
    <source>
        <dbReference type="Proteomes" id="UP000249363"/>
    </source>
</evidence>
<evidence type="ECO:0000313" key="6">
    <source>
        <dbReference type="EMBL" id="RAO64945.1"/>
    </source>
</evidence>
<gene>
    <name evidence="6" type="ORF">BHQ10_000957</name>
</gene>
<comment type="subcellular location">
    <subcellularLocation>
        <location evidence="1">Membrane</location>
        <topology evidence="1">Multi-pass membrane protein</topology>
    </subcellularLocation>
</comment>
<evidence type="ECO:0008006" key="8">
    <source>
        <dbReference type="Google" id="ProtNLM"/>
    </source>
</evidence>
<feature type="transmembrane region" description="Helical" evidence="5">
    <location>
        <begin position="58"/>
        <end position="77"/>
    </location>
</feature>
<dbReference type="SUPFAM" id="SSF48652">
    <property type="entry name" value="Tetraspanin"/>
    <property type="match status" value="1"/>
</dbReference>
<evidence type="ECO:0000256" key="3">
    <source>
        <dbReference type="ARBA" id="ARBA00022989"/>
    </source>
</evidence>
<sequence length="225" mass="24543">MRVDKILLSYAGANFLFMAGGIILLVGSLLFSQAVNSTPTMNSAPSILLLKMVPEKVALVNAIIVFATFLLALPSMIMRDSRLWLQLQGWLVIVSGVFTLVIGLIIWIETLRTRAALNTSWGQQTSAVQSLLQQRFDCCGYYNSTSPPFVTDATCTTPLVAAEKEGCVGPFSSFVNSTLDAIFTAIFGIVALDMILLICVAVLSKDRKEKERYRLIDAKVGLQAI</sequence>
<evidence type="ECO:0000256" key="4">
    <source>
        <dbReference type="ARBA" id="ARBA00023136"/>
    </source>
</evidence>